<dbReference type="InterPro" id="IPR059000">
    <property type="entry name" value="ATPase_P-type_domA"/>
</dbReference>
<dbReference type="SFLD" id="SFLDG00002">
    <property type="entry name" value="C1.7:_P-type_atpase_like"/>
    <property type="match status" value="1"/>
</dbReference>
<keyword evidence="6" id="KW-1003">Cell membrane</keyword>
<dbReference type="Pfam" id="PF00689">
    <property type="entry name" value="Cation_ATPase_C"/>
    <property type="match status" value="1"/>
</dbReference>
<dbReference type="PRINTS" id="PR01836">
    <property type="entry name" value="MGATPASE"/>
</dbReference>
<dbReference type="SUPFAM" id="SSF56784">
    <property type="entry name" value="HAD-like"/>
    <property type="match status" value="1"/>
</dbReference>
<keyword evidence="15 18" id="KW-0472">Membrane</keyword>
<dbReference type="InterPro" id="IPR036412">
    <property type="entry name" value="HAD-like_sf"/>
</dbReference>
<dbReference type="PANTHER" id="PTHR42861">
    <property type="entry name" value="CALCIUM-TRANSPORTING ATPASE"/>
    <property type="match status" value="1"/>
</dbReference>
<feature type="transmembrane region" description="Helical" evidence="18">
    <location>
        <begin position="750"/>
        <end position="768"/>
    </location>
</feature>
<dbReference type="InterPro" id="IPR023214">
    <property type="entry name" value="HAD_sf"/>
</dbReference>
<gene>
    <name evidence="20" type="primary">mgtA</name>
    <name evidence="20" type="ORF">WJU16_22760</name>
</gene>
<dbReference type="Pfam" id="PF00122">
    <property type="entry name" value="E1-E2_ATPase"/>
    <property type="match status" value="1"/>
</dbReference>
<dbReference type="SFLD" id="SFLDF00027">
    <property type="entry name" value="p-type_atpase"/>
    <property type="match status" value="1"/>
</dbReference>
<dbReference type="Gene3D" id="2.70.150.10">
    <property type="entry name" value="Calcium-transporting ATPase, cytoplasmic transduction domain A"/>
    <property type="match status" value="1"/>
</dbReference>
<dbReference type="SUPFAM" id="SSF81653">
    <property type="entry name" value="Calcium ATPase, transduction domain A"/>
    <property type="match status" value="1"/>
</dbReference>
<dbReference type="InterPro" id="IPR044492">
    <property type="entry name" value="P_typ_ATPase_HD_dom"/>
</dbReference>
<evidence type="ECO:0000259" key="19">
    <source>
        <dbReference type="SMART" id="SM00831"/>
    </source>
</evidence>
<feature type="transmembrane region" description="Helical" evidence="18">
    <location>
        <begin position="780"/>
        <end position="803"/>
    </location>
</feature>
<evidence type="ECO:0000256" key="1">
    <source>
        <dbReference type="ARBA" id="ARBA00003954"/>
    </source>
</evidence>
<dbReference type="NCBIfam" id="TIGR01494">
    <property type="entry name" value="ATPase_P-type"/>
    <property type="match status" value="1"/>
</dbReference>
<feature type="transmembrane region" description="Helical" evidence="18">
    <location>
        <begin position="65"/>
        <end position="83"/>
    </location>
</feature>
<dbReference type="InterPro" id="IPR008250">
    <property type="entry name" value="ATPase_P-typ_transduc_dom_A_sf"/>
</dbReference>
<name>A0ABZ2YM03_9BACT</name>
<dbReference type="InterPro" id="IPR023299">
    <property type="entry name" value="ATPase_P-typ_cyto_dom_N"/>
</dbReference>
<dbReference type="RefSeq" id="WP_341835651.1">
    <property type="nucleotide sequence ID" value="NZ_CP149822.1"/>
</dbReference>
<comment type="similarity">
    <text evidence="3">Belongs to the cation transport ATPase (P-type) (TC 3.A.3) family. Type IIIB subfamily.</text>
</comment>
<evidence type="ECO:0000313" key="21">
    <source>
        <dbReference type="Proteomes" id="UP001485459"/>
    </source>
</evidence>
<evidence type="ECO:0000313" key="20">
    <source>
        <dbReference type="EMBL" id="WZN40786.1"/>
    </source>
</evidence>
<evidence type="ECO:0000256" key="16">
    <source>
        <dbReference type="ARBA" id="ARBA00029806"/>
    </source>
</evidence>
<feature type="transmembrane region" description="Helical" evidence="18">
    <location>
        <begin position="680"/>
        <end position="697"/>
    </location>
</feature>
<dbReference type="SUPFAM" id="SSF81660">
    <property type="entry name" value="Metal cation-transporting ATPase, ATP-binding domain N"/>
    <property type="match status" value="1"/>
</dbReference>
<reference evidence="21" key="1">
    <citation type="submission" date="2024-03" db="EMBL/GenBank/DDBJ databases">
        <title>Chitinophaga horti sp. nov., isolated from garden soil.</title>
        <authorList>
            <person name="Lee D.S."/>
            <person name="Han D.M."/>
            <person name="Baek J.H."/>
            <person name="Choi D.G."/>
            <person name="Jeon J.H."/>
            <person name="Jeon C.O."/>
        </authorList>
    </citation>
    <scope>NUCLEOTIDE SEQUENCE [LARGE SCALE GENOMIC DNA]</scope>
    <source>
        <strain evidence="21">GPA1</strain>
    </source>
</reference>
<dbReference type="InterPro" id="IPR023298">
    <property type="entry name" value="ATPase_P-typ_TM_dom_sf"/>
</dbReference>
<dbReference type="Gene3D" id="3.40.1110.10">
    <property type="entry name" value="Calcium-transporting ATPase, cytoplasmic domain N"/>
    <property type="match status" value="1"/>
</dbReference>
<keyword evidence="7" id="KW-0997">Cell inner membrane</keyword>
<feature type="transmembrane region" description="Helical" evidence="18">
    <location>
        <begin position="281"/>
        <end position="301"/>
    </location>
</feature>
<dbReference type="Gene3D" id="1.20.1110.10">
    <property type="entry name" value="Calcium-transporting ATPase, transmembrane domain"/>
    <property type="match status" value="1"/>
</dbReference>
<dbReference type="InterPro" id="IPR004014">
    <property type="entry name" value="ATPase_P-typ_cation-transptr_N"/>
</dbReference>
<dbReference type="InterPro" id="IPR006415">
    <property type="entry name" value="P-type_ATPase_IIIB"/>
</dbReference>
<evidence type="ECO:0000256" key="14">
    <source>
        <dbReference type="ARBA" id="ARBA00022989"/>
    </source>
</evidence>
<feature type="transmembrane region" description="Helical" evidence="18">
    <location>
        <begin position="649"/>
        <end position="674"/>
    </location>
</feature>
<evidence type="ECO:0000256" key="2">
    <source>
        <dbReference type="ARBA" id="ARBA00004429"/>
    </source>
</evidence>
<feature type="transmembrane region" description="Helical" evidence="18">
    <location>
        <begin position="718"/>
        <end position="738"/>
    </location>
</feature>
<keyword evidence="9 18" id="KW-0812">Transmembrane</keyword>
<evidence type="ECO:0000256" key="11">
    <source>
        <dbReference type="ARBA" id="ARBA00022840"/>
    </source>
</evidence>
<dbReference type="InterPro" id="IPR006068">
    <property type="entry name" value="ATPase_P-typ_cation-transptr_C"/>
</dbReference>
<keyword evidence="14 18" id="KW-1133">Transmembrane helix</keyword>
<dbReference type="Gene3D" id="3.40.50.1000">
    <property type="entry name" value="HAD superfamily/HAD-like"/>
    <property type="match status" value="1"/>
</dbReference>
<evidence type="ECO:0000256" key="5">
    <source>
        <dbReference type="ARBA" id="ARBA00013555"/>
    </source>
</evidence>
<evidence type="ECO:0000256" key="13">
    <source>
        <dbReference type="ARBA" id="ARBA00022967"/>
    </source>
</evidence>
<accession>A0ABZ2YM03</accession>
<evidence type="ECO:0000256" key="15">
    <source>
        <dbReference type="ARBA" id="ARBA00023136"/>
    </source>
</evidence>
<keyword evidence="21" id="KW-1185">Reference proteome</keyword>
<comment type="subcellular location">
    <subcellularLocation>
        <location evidence="2">Cell inner membrane</location>
        <topology evidence="2">Multi-pass membrane protein</topology>
    </subcellularLocation>
</comment>
<comment type="function">
    <text evidence="1">Mediates magnesium influx to the cytosol.</text>
</comment>
<dbReference type="SMART" id="SM00831">
    <property type="entry name" value="Cation_ATPase_N"/>
    <property type="match status" value="1"/>
</dbReference>
<organism evidence="20 21">
    <name type="scientific">Chitinophaga pollutisoli</name>
    <dbReference type="NCBI Taxonomy" id="3133966"/>
    <lineage>
        <taxon>Bacteria</taxon>
        <taxon>Pseudomonadati</taxon>
        <taxon>Bacteroidota</taxon>
        <taxon>Chitinophagia</taxon>
        <taxon>Chitinophagales</taxon>
        <taxon>Chitinophagaceae</taxon>
        <taxon>Chitinophaga</taxon>
    </lineage>
</organism>
<evidence type="ECO:0000256" key="4">
    <source>
        <dbReference type="ARBA" id="ARBA00012786"/>
    </source>
</evidence>
<dbReference type="Pfam" id="PF00702">
    <property type="entry name" value="Hydrolase"/>
    <property type="match status" value="1"/>
</dbReference>
<keyword evidence="8" id="KW-0597">Phosphoprotein</keyword>
<feature type="transmembrane region" description="Helical" evidence="18">
    <location>
        <begin position="815"/>
        <end position="838"/>
    </location>
</feature>
<evidence type="ECO:0000256" key="8">
    <source>
        <dbReference type="ARBA" id="ARBA00022553"/>
    </source>
</evidence>
<protein>
    <recommendedName>
        <fullName evidence="5">Magnesium-transporting ATPase, P-type 1</fullName>
        <ecNumber evidence="4">7.2.2.14</ecNumber>
    </recommendedName>
    <alternativeName>
        <fullName evidence="16">Mg(2+) transport ATPase, P-type 1</fullName>
    </alternativeName>
</protein>
<keyword evidence="11" id="KW-0067">ATP-binding</keyword>
<comment type="catalytic activity">
    <reaction evidence="17">
        <text>Mg(2+)(out) + ATP + H2O = Mg(2+)(in) + ADP + phosphate + H(+)</text>
        <dbReference type="Rhea" id="RHEA:10260"/>
        <dbReference type="ChEBI" id="CHEBI:15377"/>
        <dbReference type="ChEBI" id="CHEBI:15378"/>
        <dbReference type="ChEBI" id="CHEBI:18420"/>
        <dbReference type="ChEBI" id="CHEBI:30616"/>
        <dbReference type="ChEBI" id="CHEBI:43474"/>
        <dbReference type="ChEBI" id="CHEBI:456216"/>
        <dbReference type="EC" id="7.2.2.14"/>
    </reaction>
</comment>
<keyword evidence="12" id="KW-0460">Magnesium</keyword>
<dbReference type="InterPro" id="IPR018303">
    <property type="entry name" value="ATPase_P-typ_P_site"/>
</dbReference>
<evidence type="ECO:0000256" key="6">
    <source>
        <dbReference type="ARBA" id="ARBA00022475"/>
    </source>
</evidence>
<dbReference type="PROSITE" id="PS00154">
    <property type="entry name" value="ATPASE_E1_E2"/>
    <property type="match status" value="1"/>
</dbReference>
<evidence type="ECO:0000256" key="9">
    <source>
        <dbReference type="ARBA" id="ARBA00022692"/>
    </source>
</evidence>
<dbReference type="NCBIfam" id="TIGR01524">
    <property type="entry name" value="ATPase-IIIB_Mg"/>
    <property type="match status" value="1"/>
</dbReference>
<dbReference type="SFLD" id="SFLDS00003">
    <property type="entry name" value="Haloacid_Dehalogenase"/>
    <property type="match status" value="1"/>
</dbReference>
<evidence type="ECO:0000256" key="7">
    <source>
        <dbReference type="ARBA" id="ARBA00022519"/>
    </source>
</evidence>
<feature type="transmembrane region" description="Helical" evidence="18">
    <location>
        <begin position="89"/>
        <end position="108"/>
    </location>
</feature>
<evidence type="ECO:0000256" key="17">
    <source>
        <dbReference type="ARBA" id="ARBA00047295"/>
    </source>
</evidence>
<keyword evidence="13" id="KW-1278">Translocase</keyword>
<proteinExistence type="inferred from homology"/>
<feature type="domain" description="Cation-transporting P-type ATPase N-terminal" evidence="19">
    <location>
        <begin position="13"/>
        <end position="85"/>
    </location>
</feature>
<evidence type="ECO:0000256" key="12">
    <source>
        <dbReference type="ARBA" id="ARBA00022842"/>
    </source>
</evidence>
<dbReference type="EC" id="7.2.2.14" evidence="4"/>
<dbReference type="Proteomes" id="UP001485459">
    <property type="component" value="Chromosome"/>
</dbReference>
<feature type="transmembrane region" description="Helical" evidence="18">
    <location>
        <begin position="250"/>
        <end position="269"/>
    </location>
</feature>
<evidence type="ECO:0000256" key="10">
    <source>
        <dbReference type="ARBA" id="ARBA00022741"/>
    </source>
</evidence>
<dbReference type="SUPFAM" id="SSF81665">
    <property type="entry name" value="Calcium ATPase, transmembrane domain M"/>
    <property type="match status" value="1"/>
</dbReference>
<dbReference type="Pfam" id="PF00690">
    <property type="entry name" value="Cation_ATPase_N"/>
    <property type="match status" value="1"/>
</dbReference>
<dbReference type="InterPro" id="IPR001757">
    <property type="entry name" value="P_typ_ATPase"/>
</dbReference>
<dbReference type="EMBL" id="CP149822">
    <property type="protein sequence ID" value="WZN40786.1"/>
    <property type="molecule type" value="Genomic_DNA"/>
</dbReference>
<evidence type="ECO:0000256" key="3">
    <source>
        <dbReference type="ARBA" id="ARBA00008746"/>
    </source>
</evidence>
<keyword evidence="10" id="KW-0547">Nucleotide-binding</keyword>
<evidence type="ECO:0000256" key="18">
    <source>
        <dbReference type="SAM" id="Phobius"/>
    </source>
</evidence>
<sequence length="857" mass="94481">MARVTPAVENNWQFSDVPMEQLFQLLGSSEGGLTAESADRKAAQLRSPKNGDGKKTALRLLSRQFSNPLILLLVIAAILSAVLGEKSEAFIILLILMITGLLGFWQEFNAGRAISQLMKMVELTHTVMRDGNPTILGASAIVPGDVMLLAAGDIIPADCRILESEELYVNESTLTGETYPVEKFPGQVPCSAPLSQKHNCLWEGSSVISGRAKALVALTGGKTMFGQLKQSLRQPPETAFEKGIRRFGYFLLRITIILAFVILLANLWFRKPFFDAVLFSLALSVGMAPELLPAIMTFSMAAGARRMMKKQVIVKKLSSIFNFGEMNVLCTDKTGTITEGTAKVADVLNADGMPDKDVRFLAWLNAFLQNGLPNPIDQSVATLFHDVNGYEKINEVPYDFVRKRLTVAVRRQDDCLMVTKGAFSNVLDICTTMRSPEGLTVPFDAEAMKAAGRRFIGFSELGFRVLAVAIKNRGDGKITREDEHDMTFAGYILLEDPLKLNIPASIEKLKRLNTEVKIITGDNRHAAAHTAAQLGMPHPVTLTGDEIDRLSPESLVIRVRQTSVFSETEPRQKERIIKALQRSGLTVAYLGDGINDVAAIHAADIGISTSNAVGVAKDAADFVCLEKDLSILADGITEGRKSFANSMKYVFITTGATFGNMMSVACSSLFLPFLPMLPKQILLTNLISDFPFLSIASDRVDEAQLIAPGRWNLKQIQYFMLIFGLHSSLFDFAFFYIFHFRSNLSPSLFQTGWFLVSVISEILIIFVVRTRKSVLGSKPAALLLLTGAFALLVTIFMPISPFARSLGLTPMHSRMTISITLLLATYFITAEMVKLWFFRSRTRQAKTRQSDVHSRPD</sequence>